<dbReference type="AlphaFoldDB" id="A0ABD3CVB7"/>
<keyword evidence="2" id="KW-0472">Membrane</keyword>
<evidence type="ECO:0000256" key="2">
    <source>
        <dbReference type="SAM" id="Phobius"/>
    </source>
</evidence>
<feature type="compositionally biased region" description="Pro residues" evidence="1">
    <location>
        <begin position="338"/>
        <end position="348"/>
    </location>
</feature>
<dbReference type="InterPro" id="IPR055464">
    <property type="entry name" value="DUF7036"/>
</dbReference>
<reference evidence="5" key="1">
    <citation type="journal article" date="2024" name="IScience">
        <title>Strigolactones Initiate the Formation of Haustorium-like Structures in Castilleja.</title>
        <authorList>
            <person name="Buerger M."/>
            <person name="Peterson D."/>
            <person name="Chory J."/>
        </authorList>
    </citation>
    <scope>NUCLEOTIDE SEQUENCE [LARGE SCALE GENOMIC DNA]</scope>
</reference>
<feature type="compositionally biased region" description="Basic residues" evidence="1">
    <location>
        <begin position="326"/>
        <end position="335"/>
    </location>
</feature>
<organism evidence="4 5">
    <name type="scientific">Castilleja foliolosa</name>
    <dbReference type="NCBI Taxonomy" id="1961234"/>
    <lineage>
        <taxon>Eukaryota</taxon>
        <taxon>Viridiplantae</taxon>
        <taxon>Streptophyta</taxon>
        <taxon>Embryophyta</taxon>
        <taxon>Tracheophyta</taxon>
        <taxon>Spermatophyta</taxon>
        <taxon>Magnoliopsida</taxon>
        <taxon>eudicotyledons</taxon>
        <taxon>Gunneridae</taxon>
        <taxon>Pentapetalae</taxon>
        <taxon>asterids</taxon>
        <taxon>lamiids</taxon>
        <taxon>Lamiales</taxon>
        <taxon>Orobanchaceae</taxon>
        <taxon>Pedicularideae</taxon>
        <taxon>Castillejinae</taxon>
        <taxon>Castilleja</taxon>
    </lineage>
</organism>
<sequence>MGKGEDEHNLASTAFDAQGTSSGAGNSNGCCLVCSRFRKLVNLRCVFALALGVAVLLSAVFWLPFFKFGDHKDPDLDYGGHNIVASFMLRKPASFLQEHILQLEGDIFDVMSFSSTKVEIISLEPSATPNVTKVVFAVESDVTTRSLIKELFVSLVTPQSVVLHLTDSLFGDPFEFEVLKFIGGITVSPAQKAFLMQNVQILFNFTLNYSIDEILVNFKELRSQLYTGLHLAPYENLYIRLTNLKGSTVAPPTTVMSQVLLTVGSNPSKSSLKQLAQTITGSHSKNLGLNNTVFGRVKQVSLSSVLQHSLGGGPSPAPSPFSLAPSHHHHLHHHHEPSLPPDISPSPPTGHHGSVIGRRSPASAPVPVPQPCHFGRHNPWKHIRHHHMAPTASPDYAPGPAPSQPREKHSPSPKRVPFHGASPPNVGHGHSHPPSMGESHARPSSVMSMVSSPSSSPSSAGILSSNIRALLLFILVVLLL</sequence>
<evidence type="ECO:0000313" key="4">
    <source>
        <dbReference type="EMBL" id="KAL3632605.1"/>
    </source>
</evidence>
<keyword evidence="5" id="KW-1185">Reference proteome</keyword>
<protein>
    <recommendedName>
        <fullName evidence="3">DUF7036 domain-containing protein</fullName>
    </recommendedName>
</protein>
<proteinExistence type="predicted"/>
<name>A0ABD3CVB7_9LAMI</name>
<evidence type="ECO:0000313" key="5">
    <source>
        <dbReference type="Proteomes" id="UP001632038"/>
    </source>
</evidence>
<gene>
    <name evidence="4" type="ORF">CASFOL_025589</name>
</gene>
<evidence type="ECO:0000256" key="1">
    <source>
        <dbReference type="SAM" id="MobiDB-lite"/>
    </source>
</evidence>
<dbReference type="PANTHER" id="PTHR33826">
    <property type="entry name" value="F20B24.21"/>
    <property type="match status" value="1"/>
</dbReference>
<feature type="compositionally biased region" description="Low complexity" evidence="1">
    <location>
        <begin position="443"/>
        <end position="459"/>
    </location>
</feature>
<dbReference type="EMBL" id="JAVIJP010000032">
    <property type="protein sequence ID" value="KAL3632605.1"/>
    <property type="molecule type" value="Genomic_DNA"/>
</dbReference>
<evidence type="ECO:0000259" key="3">
    <source>
        <dbReference type="Pfam" id="PF23041"/>
    </source>
</evidence>
<feature type="domain" description="DUF7036" evidence="3">
    <location>
        <begin position="86"/>
        <end position="171"/>
    </location>
</feature>
<dbReference type="PANTHER" id="PTHR33826:SF2">
    <property type="entry name" value="HYDROXYPROLINE-RICH GLYCOPROTEIN FAMILY PROTEIN"/>
    <property type="match status" value="1"/>
</dbReference>
<keyword evidence="2" id="KW-1133">Transmembrane helix</keyword>
<accession>A0ABD3CVB7</accession>
<feature type="domain" description="DUF7036" evidence="3">
    <location>
        <begin position="204"/>
        <end position="295"/>
    </location>
</feature>
<dbReference type="Pfam" id="PF23041">
    <property type="entry name" value="DUF7036"/>
    <property type="match status" value="2"/>
</dbReference>
<dbReference type="Proteomes" id="UP001632038">
    <property type="component" value="Unassembled WGS sequence"/>
</dbReference>
<feature type="transmembrane region" description="Helical" evidence="2">
    <location>
        <begin position="45"/>
        <end position="65"/>
    </location>
</feature>
<feature type="region of interest" description="Disordered" evidence="1">
    <location>
        <begin position="307"/>
        <end position="460"/>
    </location>
</feature>
<comment type="caution">
    <text evidence="4">The sequence shown here is derived from an EMBL/GenBank/DDBJ whole genome shotgun (WGS) entry which is preliminary data.</text>
</comment>
<feature type="compositionally biased region" description="Basic residues" evidence="1">
    <location>
        <begin position="374"/>
        <end position="388"/>
    </location>
</feature>
<keyword evidence="2" id="KW-0812">Transmembrane</keyword>